<protein>
    <submittedName>
        <fullName evidence="2">DNAH6</fullName>
    </submittedName>
</protein>
<organism evidence="2 3">
    <name type="scientific">Bugula neritina</name>
    <name type="common">Brown bryozoan</name>
    <name type="synonym">Sertularia neritina</name>
    <dbReference type="NCBI Taxonomy" id="10212"/>
    <lineage>
        <taxon>Eukaryota</taxon>
        <taxon>Metazoa</taxon>
        <taxon>Spiralia</taxon>
        <taxon>Lophotrochozoa</taxon>
        <taxon>Bryozoa</taxon>
        <taxon>Gymnolaemata</taxon>
        <taxon>Cheilostomatida</taxon>
        <taxon>Flustrina</taxon>
        <taxon>Buguloidea</taxon>
        <taxon>Bugulidae</taxon>
        <taxon>Bugula</taxon>
    </lineage>
</organism>
<accession>A0A7J7IZM2</accession>
<evidence type="ECO:0000313" key="2">
    <source>
        <dbReference type="EMBL" id="KAF6019362.1"/>
    </source>
</evidence>
<dbReference type="Proteomes" id="UP000593567">
    <property type="component" value="Unassembled WGS sequence"/>
</dbReference>
<gene>
    <name evidence="2" type="ORF">EB796_022329</name>
</gene>
<dbReference type="OrthoDB" id="10064159at2759"/>
<keyword evidence="3" id="KW-1185">Reference proteome</keyword>
<reference evidence="2" key="1">
    <citation type="submission" date="2020-06" db="EMBL/GenBank/DDBJ databases">
        <title>Draft genome of Bugula neritina, a colonial animal packing powerful symbionts and potential medicines.</title>
        <authorList>
            <person name="Rayko M."/>
        </authorList>
    </citation>
    <scope>NUCLEOTIDE SEQUENCE [LARGE SCALE GENOMIC DNA]</scope>
    <source>
        <strain evidence="2">Kwan_BN1</strain>
    </source>
</reference>
<keyword evidence="1" id="KW-0175">Coiled coil</keyword>
<evidence type="ECO:0000313" key="3">
    <source>
        <dbReference type="Proteomes" id="UP000593567"/>
    </source>
</evidence>
<sequence length="343" mass="40083">MNVTTILCVTYLHIIPIYTHTYTLYPYIHIFTHYSHIYPYLHTIPITYTHLHTIPIHTHTYTLFLYIQVAGRLKEFRDLVKEVVRSACRTALLEAGFTPDDYFYSESPVNNTSETPGGASSYYMQDMDMDIYGEAPDKMTYTEQANKRAHCKRLTCFIRLADYLIVNTMHVLAVNSVSTLLNYLTEQLQNTPSLAEIQEYNKVVFEERKKLDEDELEELRLKEEEEKKQKEAEKAALGEEEEEVLKLPPMFITEFVLDTAQLSFQPDEEEFQDKIAEVIKQFQDAVLSVENLVPDEYFDAFTRPIINNKFEEKVCGDGPQLSIMFDDDRHLQKIIHNIRVIIH</sequence>
<proteinExistence type="predicted"/>
<feature type="coiled-coil region" evidence="1">
    <location>
        <begin position="202"/>
        <end position="243"/>
    </location>
</feature>
<dbReference type="EMBL" id="VXIV02003235">
    <property type="protein sequence ID" value="KAF6019362.1"/>
    <property type="molecule type" value="Genomic_DNA"/>
</dbReference>
<evidence type="ECO:0000256" key="1">
    <source>
        <dbReference type="SAM" id="Coils"/>
    </source>
</evidence>
<dbReference type="AlphaFoldDB" id="A0A7J7IZM2"/>
<comment type="caution">
    <text evidence="2">The sequence shown here is derived from an EMBL/GenBank/DDBJ whole genome shotgun (WGS) entry which is preliminary data.</text>
</comment>
<name>A0A7J7IZM2_BUGNE</name>